<sequence length="310" mass="35951">MRDRTRKETNSTPEAIRCQLEELISNFELHLRAGELRPKVLALVSIFQGLRNLGKAIIPQKYASAARDRILYYFRKYPNVIINGDELLVVSGIQEYARRLRELRIQQGWAIASGVTIKDMCETESDEVPDDLKAMKPDDYVLLCDTQDRDAAYRWHLANTIRKERSSVRDKILKFMRASVGQGVTNEELRYVAGDKTEWARRVRELRTEFGWPIVTKTTGRPDLDIGVYVLQADRQSPEHDRTIPDDVRRHVMRRDGYKCTKCAWSHAEWNPSDPRHLEIHHVKHHAKGGDNEEQNLTTLCIACHDAIHR</sequence>
<dbReference type="InterPro" id="IPR002711">
    <property type="entry name" value="HNH"/>
</dbReference>
<dbReference type="CDD" id="cd00085">
    <property type="entry name" value="HNHc"/>
    <property type="match status" value="1"/>
</dbReference>
<dbReference type="SMART" id="SM00507">
    <property type="entry name" value="HNHc"/>
    <property type="match status" value="1"/>
</dbReference>
<dbReference type="GO" id="GO:0008270">
    <property type="term" value="F:zinc ion binding"/>
    <property type="evidence" value="ECO:0007669"/>
    <property type="project" value="InterPro"/>
</dbReference>
<dbReference type="InterPro" id="IPR003615">
    <property type="entry name" value="HNH_nuc"/>
</dbReference>
<protein>
    <submittedName>
        <fullName evidence="2">HNH endonuclease</fullName>
    </submittedName>
</protein>
<proteinExistence type="predicted"/>
<feature type="domain" description="HNH nuclease" evidence="1">
    <location>
        <begin position="247"/>
        <end position="306"/>
    </location>
</feature>
<evidence type="ECO:0000259" key="1">
    <source>
        <dbReference type="SMART" id="SM00507"/>
    </source>
</evidence>
<gene>
    <name evidence="2" type="ORF">BWY73_00046</name>
</gene>
<evidence type="ECO:0000313" key="3">
    <source>
        <dbReference type="Proteomes" id="UP000485484"/>
    </source>
</evidence>
<name>A0A1V5MLF2_UNCT6</name>
<evidence type="ECO:0000313" key="2">
    <source>
        <dbReference type="EMBL" id="OPZ93902.1"/>
    </source>
</evidence>
<dbReference type="GO" id="GO:0004519">
    <property type="term" value="F:endonuclease activity"/>
    <property type="evidence" value="ECO:0007669"/>
    <property type="project" value="UniProtKB-KW"/>
</dbReference>
<keyword evidence="2" id="KW-0378">Hydrolase</keyword>
<keyword evidence="2" id="KW-0540">Nuclease</keyword>
<accession>A0A1V5MLF2</accession>
<dbReference type="EMBL" id="MWAK01000003">
    <property type="protein sequence ID" value="OPZ93902.1"/>
    <property type="molecule type" value="Genomic_DNA"/>
</dbReference>
<dbReference type="AlphaFoldDB" id="A0A1V5MLF2"/>
<organism evidence="2 3">
    <name type="scientific">candidate division TA06 bacterium ADurb.Bin417</name>
    <dbReference type="NCBI Taxonomy" id="1852828"/>
    <lineage>
        <taxon>Bacteria</taxon>
        <taxon>Bacteria division TA06</taxon>
    </lineage>
</organism>
<reference evidence="2 3" key="1">
    <citation type="submission" date="2017-02" db="EMBL/GenBank/DDBJ databases">
        <title>Delving into the versatile metabolic prowess of the omnipresent phylum Bacteroidetes.</title>
        <authorList>
            <person name="Nobu M.K."/>
            <person name="Mei R."/>
            <person name="Narihiro T."/>
            <person name="Kuroda K."/>
            <person name="Liu W.-T."/>
        </authorList>
    </citation>
    <scope>NUCLEOTIDE SEQUENCE [LARGE SCALE GENOMIC DNA]</scope>
    <source>
        <strain evidence="2">ADurb.Bin417</strain>
    </source>
</reference>
<dbReference type="Gene3D" id="1.10.30.50">
    <property type="match status" value="1"/>
</dbReference>
<dbReference type="Proteomes" id="UP000485484">
    <property type="component" value="Unassembled WGS sequence"/>
</dbReference>
<keyword evidence="2" id="KW-0255">Endonuclease</keyword>
<comment type="caution">
    <text evidence="2">The sequence shown here is derived from an EMBL/GenBank/DDBJ whole genome shotgun (WGS) entry which is preliminary data.</text>
</comment>
<dbReference type="Pfam" id="PF01844">
    <property type="entry name" value="HNH"/>
    <property type="match status" value="1"/>
</dbReference>
<dbReference type="GO" id="GO:0003676">
    <property type="term" value="F:nucleic acid binding"/>
    <property type="evidence" value="ECO:0007669"/>
    <property type="project" value="InterPro"/>
</dbReference>